<protein>
    <submittedName>
        <fullName evidence="1">Uncharacterized protein</fullName>
    </submittedName>
</protein>
<proteinExistence type="predicted"/>
<dbReference type="AlphaFoldDB" id="A0A9P6NJM4"/>
<evidence type="ECO:0000313" key="1">
    <source>
        <dbReference type="EMBL" id="KAG0146817.1"/>
    </source>
</evidence>
<sequence length="280" mass="31075">MPLYLAERPNCKPHGSPLLRNEGINVTGIKTIYAFGDSWMANGQTIGGPAPPPRQTGDDPKAGYRASNGLVWTEYLAKKLHANLKDYAIGGAVTDRHLWPSRVNLSTTTDMVQHVNTYLSQKNVIDPATTLCLISYGINDYSASYIDGTRHLLKAADVILNQIRRLVNSGIRKFVVVSPPKDVLALRRFDARVMTHLDHLKSTGISTAYVEIVSLFDAIERIPGKFGYLNTSSCCPSANTTNGCCKDPDRYLYYLPRHPATYSHKLIEDWIYDSLTGCPK</sequence>
<evidence type="ECO:0000313" key="2">
    <source>
        <dbReference type="Proteomes" id="UP000886653"/>
    </source>
</evidence>
<gene>
    <name evidence="1" type="ORF">CROQUDRAFT_43824</name>
</gene>
<dbReference type="GO" id="GO:0016788">
    <property type="term" value="F:hydrolase activity, acting on ester bonds"/>
    <property type="evidence" value="ECO:0007669"/>
    <property type="project" value="InterPro"/>
</dbReference>
<dbReference type="InterPro" id="IPR036514">
    <property type="entry name" value="SGNH_hydro_sf"/>
</dbReference>
<dbReference type="SUPFAM" id="SSF52266">
    <property type="entry name" value="SGNH hydrolase"/>
    <property type="match status" value="1"/>
</dbReference>
<organism evidence="1 2">
    <name type="scientific">Cronartium quercuum f. sp. fusiforme G11</name>
    <dbReference type="NCBI Taxonomy" id="708437"/>
    <lineage>
        <taxon>Eukaryota</taxon>
        <taxon>Fungi</taxon>
        <taxon>Dikarya</taxon>
        <taxon>Basidiomycota</taxon>
        <taxon>Pucciniomycotina</taxon>
        <taxon>Pucciniomycetes</taxon>
        <taxon>Pucciniales</taxon>
        <taxon>Coleosporiaceae</taxon>
        <taxon>Cronartium</taxon>
    </lineage>
</organism>
<dbReference type="Proteomes" id="UP000886653">
    <property type="component" value="Unassembled WGS sequence"/>
</dbReference>
<dbReference type="Gene3D" id="3.40.50.1110">
    <property type="entry name" value="SGNH hydrolase"/>
    <property type="match status" value="1"/>
</dbReference>
<dbReference type="OrthoDB" id="1600564at2759"/>
<reference evidence="1" key="1">
    <citation type="submission" date="2013-11" db="EMBL/GenBank/DDBJ databases">
        <title>Genome sequence of the fusiform rust pathogen reveals effectors for host alternation and coevolution with pine.</title>
        <authorList>
            <consortium name="DOE Joint Genome Institute"/>
            <person name="Smith K."/>
            <person name="Pendleton A."/>
            <person name="Kubisiak T."/>
            <person name="Anderson C."/>
            <person name="Salamov A."/>
            <person name="Aerts A."/>
            <person name="Riley R."/>
            <person name="Clum A."/>
            <person name="Lindquist E."/>
            <person name="Ence D."/>
            <person name="Campbell M."/>
            <person name="Kronenberg Z."/>
            <person name="Feau N."/>
            <person name="Dhillon B."/>
            <person name="Hamelin R."/>
            <person name="Burleigh J."/>
            <person name="Smith J."/>
            <person name="Yandell M."/>
            <person name="Nelson C."/>
            <person name="Grigoriev I."/>
            <person name="Davis J."/>
        </authorList>
    </citation>
    <scope>NUCLEOTIDE SEQUENCE</scope>
    <source>
        <strain evidence="1">G11</strain>
    </source>
</reference>
<comment type="caution">
    <text evidence="1">The sequence shown here is derived from an EMBL/GenBank/DDBJ whole genome shotgun (WGS) entry which is preliminary data.</text>
</comment>
<dbReference type="EMBL" id="MU167255">
    <property type="protein sequence ID" value="KAG0146817.1"/>
    <property type="molecule type" value="Genomic_DNA"/>
</dbReference>
<accession>A0A9P6NJM4</accession>
<keyword evidence="2" id="KW-1185">Reference proteome</keyword>
<name>A0A9P6NJM4_9BASI</name>
<dbReference type="InterPro" id="IPR001087">
    <property type="entry name" value="GDSL"/>
</dbReference>
<dbReference type="Pfam" id="PF00657">
    <property type="entry name" value="Lipase_GDSL"/>
    <property type="match status" value="1"/>
</dbReference>